<name>A0A0F5QG50_9HYPH</name>
<keyword evidence="2" id="KW-1185">Reference proteome</keyword>
<comment type="caution">
    <text evidence="1">The sequence shown here is derived from an EMBL/GenBank/DDBJ whole genome shotgun (WGS) entry which is preliminary data.</text>
</comment>
<sequence>MPDGRVLLVGPPPYNLGKAIRQSQITSWPGGTLLKPRFYSSESVMITELSGVAEAATTIRVALPDGQSFQLPIGANSVGRFAGRRVLFTMSKDNDLAWITEWTRYHAKMQSADAVVFFDNGSSRYDPAEIAGAIQAGGIDLAAVHSWPYVYGAPDPAVRLNPFYTQFLQVGSMSVMLRRYGMAAFGLLNCDIDELAATPEGTTIFDLADQSKQGLIVMRGRYIEPIADASSPAQARTHRHYSHFLADPARALSRPKKWALQPTRPWVRNLAVHPYMHWIENRPWFSKETPSGVFYRHFRAIHTNWKDQRTETGHLASEALLRDADFADLVAREQF</sequence>
<protein>
    <submittedName>
        <fullName evidence="1">Uncharacterized protein</fullName>
    </submittedName>
</protein>
<dbReference type="EMBL" id="LANJ01000011">
    <property type="protein sequence ID" value="KKC39673.1"/>
    <property type="molecule type" value="Genomic_DNA"/>
</dbReference>
<organism evidence="1 2">
    <name type="scientific">Devosia epidermidihirudinis</name>
    <dbReference type="NCBI Taxonomy" id="1293439"/>
    <lineage>
        <taxon>Bacteria</taxon>
        <taxon>Pseudomonadati</taxon>
        <taxon>Pseudomonadota</taxon>
        <taxon>Alphaproteobacteria</taxon>
        <taxon>Hyphomicrobiales</taxon>
        <taxon>Devosiaceae</taxon>
        <taxon>Devosia</taxon>
    </lineage>
</organism>
<proteinExistence type="predicted"/>
<dbReference type="STRING" id="1293439.WH87_05860"/>
<reference evidence="1 2" key="1">
    <citation type="submission" date="2015-03" db="EMBL/GenBank/DDBJ databases">
        <authorList>
            <person name="Lepp D."/>
            <person name="Hassan Y.I."/>
            <person name="Li X.-Z."/>
            <person name="Zhou T."/>
        </authorList>
    </citation>
    <scope>NUCLEOTIDE SEQUENCE [LARGE SCALE GENOMIC DNA]</scope>
    <source>
        <strain evidence="1 2">E84</strain>
    </source>
</reference>
<evidence type="ECO:0000313" key="1">
    <source>
        <dbReference type="EMBL" id="KKC39673.1"/>
    </source>
</evidence>
<evidence type="ECO:0000313" key="2">
    <source>
        <dbReference type="Proteomes" id="UP000033411"/>
    </source>
</evidence>
<dbReference type="Proteomes" id="UP000033411">
    <property type="component" value="Unassembled WGS sequence"/>
</dbReference>
<gene>
    <name evidence="1" type="ORF">WH87_05860</name>
</gene>
<dbReference type="PATRIC" id="fig|1293439.3.peg.738"/>
<dbReference type="AlphaFoldDB" id="A0A0F5QG50"/>
<accession>A0A0F5QG50</accession>